<name>A0AAV7QTW0_PLEWA</name>
<dbReference type="Proteomes" id="UP001066276">
    <property type="component" value="Chromosome 6"/>
</dbReference>
<dbReference type="EMBL" id="JANPWB010000010">
    <property type="protein sequence ID" value="KAJ1143214.1"/>
    <property type="molecule type" value="Genomic_DNA"/>
</dbReference>
<accession>A0AAV7QTW0</accession>
<comment type="caution">
    <text evidence="1">The sequence shown here is derived from an EMBL/GenBank/DDBJ whole genome shotgun (WGS) entry which is preliminary data.</text>
</comment>
<dbReference type="AlphaFoldDB" id="A0AAV7QTW0"/>
<keyword evidence="2" id="KW-1185">Reference proteome</keyword>
<sequence length="67" mass="7216">MSLCVSRGQSLHKSEVGGECQQIDPLEVGKDSGCRKTCQTMKTGAVLKRRPCHDVNDFIANDVGPPS</sequence>
<organism evidence="1 2">
    <name type="scientific">Pleurodeles waltl</name>
    <name type="common">Iberian ribbed newt</name>
    <dbReference type="NCBI Taxonomy" id="8319"/>
    <lineage>
        <taxon>Eukaryota</taxon>
        <taxon>Metazoa</taxon>
        <taxon>Chordata</taxon>
        <taxon>Craniata</taxon>
        <taxon>Vertebrata</taxon>
        <taxon>Euteleostomi</taxon>
        <taxon>Amphibia</taxon>
        <taxon>Batrachia</taxon>
        <taxon>Caudata</taxon>
        <taxon>Salamandroidea</taxon>
        <taxon>Salamandridae</taxon>
        <taxon>Pleurodelinae</taxon>
        <taxon>Pleurodeles</taxon>
    </lineage>
</organism>
<evidence type="ECO:0000313" key="2">
    <source>
        <dbReference type="Proteomes" id="UP001066276"/>
    </source>
</evidence>
<protein>
    <submittedName>
        <fullName evidence="1">Uncharacterized protein</fullName>
    </submittedName>
</protein>
<evidence type="ECO:0000313" key="1">
    <source>
        <dbReference type="EMBL" id="KAJ1143214.1"/>
    </source>
</evidence>
<gene>
    <name evidence="1" type="ORF">NDU88_009525</name>
</gene>
<reference evidence="1" key="1">
    <citation type="journal article" date="2022" name="bioRxiv">
        <title>Sequencing and chromosome-scale assembly of the giantPleurodeles waltlgenome.</title>
        <authorList>
            <person name="Brown T."/>
            <person name="Elewa A."/>
            <person name="Iarovenko S."/>
            <person name="Subramanian E."/>
            <person name="Araus A.J."/>
            <person name="Petzold A."/>
            <person name="Susuki M."/>
            <person name="Suzuki K.-i.T."/>
            <person name="Hayashi T."/>
            <person name="Toyoda A."/>
            <person name="Oliveira C."/>
            <person name="Osipova E."/>
            <person name="Leigh N.D."/>
            <person name="Simon A."/>
            <person name="Yun M.H."/>
        </authorList>
    </citation>
    <scope>NUCLEOTIDE SEQUENCE</scope>
    <source>
        <strain evidence="1">20211129_DDA</strain>
        <tissue evidence="1">Liver</tissue>
    </source>
</reference>
<proteinExistence type="predicted"/>